<keyword evidence="6 13" id="KW-0964">Secreted</keyword>
<keyword evidence="13" id="KW-0732">Signal</keyword>
<dbReference type="InterPro" id="IPR001117">
    <property type="entry name" value="Cu-oxidase_2nd"/>
</dbReference>
<feature type="domain" description="Plastocyanin-like" evidence="15">
    <location>
        <begin position="432"/>
        <end position="567"/>
    </location>
</feature>
<accession>A0ABY9DX46</accession>
<dbReference type="InterPro" id="IPR002355">
    <property type="entry name" value="Cu_oxidase_Cu_BS"/>
</dbReference>
<evidence type="ECO:0000256" key="8">
    <source>
        <dbReference type="ARBA" id="ARBA00022737"/>
    </source>
</evidence>
<evidence type="ECO:0000256" key="12">
    <source>
        <dbReference type="ARBA" id="ARBA00023185"/>
    </source>
</evidence>
<gene>
    <name evidence="17" type="ORF">VitviT2T_028589</name>
</gene>
<keyword evidence="10 13" id="KW-0186">Copper</keyword>
<evidence type="ECO:0000256" key="10">
    <source>
        <dbReference type="ARBA" id="ARBA00023008"/>
    </source>
</evidence>
<evidence type="ECO:0000259" key="15">
    <source>
        <dbReference type="Pfam" id="PF07731"/>
    </source>
</evidence>
<evidence type="ECO:0000256" key="6">
    <source>
        <dbReference type="ARBA" id="ARBA00022525"/>
    </source>
</evidence>
<evidence type="ECO:0000313" key="17">
    <source>
        <dbReference type="EMBL" id="WKA11054.1"/>
    </source>
</evidence>
<dbReference type="InterPro" id="IPR034289">
    <property type="entry name" value="CuRO_3_LCC"/>
</dbReference>
<dbReference type="CDD" id="cd13875">
    <property type="entry name" value="CuRO_2_LCC_plant"/>
    <property type="match status" value="1"/>
</dbReference>
<name>A0ABY9DX46_VITVI</name>
<evidence type="ECO:0000259" key="16">
    <source>
        <dbReference type="Pfam" id="PF07732"/>
    </source>
</evidence>
<dbReference type="PROSITE" id="PS00080">
    <property type="entry name" value="MULTICOPPER_OXIDASE2"/>
    <property type="match status" value="1"/>
</dbReference>
<evidence type="ECO:0000256" key="11">
    <source>
        <dbReference type="ARBA" id="ARBA00023180"/>
    </source>
</evidence>
<dbReference type="InterPro" id="IPR011707">
    <property type="entry name" value="Cu-oxidase-like_N"/>
</dbReference>
<evidence type="ECO:0000256" key="9">
    <source>
        <dbReference type="ARBA" id="ARBA00023002"/>
    </source>
</evidence>
<keyword evidence="12 13" id="KW-0439">Lignin degradation</keyword>
<comment type="cofactor">
    <cofactor evidence="13">
        <name>Cu cation</name>
        <dbReference type="ChEBI" id="CHEBI:23378"/>
    </cofactor>
    <text evidence="13">Binds 4 Cu cations per monomer.</text>
</comment>
<feature type="domain" description="Plastocyanin-like" evidence="14">
    <location>
        <begin position="165"/>
        <end position="313"/>
    </location>
</feature>
<feature type="domain" description="Plastocyanin-like" evidence="16">
    <location>
        <begin position="40"/>
        <end position="153"/>
    </location>
</feature>
<dbReference type="InterPro" id="IPR045087">
    <property type="entry name" value="Cu-oxidase_fam"/>
</dbReference>
<dbReference type="InterPro" id="IPR033138">
    <property type="entry name" value="Cu_oxidase_CS"/>
</dbReference>
<keyword evidence="7 13" id="KW-0479">Metal-binding</keyword>
<reference evidence="17 18" key="1">
    <citation type="journal article" date="2023" name="Hortic Res">
        <title>The complete reference genome for grapevine (Vitis vinifera L.) genetics and breeding.</title>
        <authorList>
            <person name="Shi X."/>
            <person name="Cao S."/>
            <person name="Wang X."/>
            <person name="Huang S."/>
            <person name="Wang Y."/>
            <person name="Liu Z."/>
            <person name="Liu W."/>
            <person name="Leng X."/>
            <person name="Peng Y."/>
            <person name="Wang N."/>
            <person name="Wang Y."/>
            <person name="Ma Z."/>
            <person name="Xu X."/>
            <person name="Zhang F."/>
            <person name="Xue H."/>
            <person name="Zhong H."/>
            <person name="Wang Y."/>
            <person name="Zhang K."/>
            <person name="Velt A."/>
            <person name="Avia K."/>
            <person name="Holtgrawe D."/>
            <person name="Grimplet J."/>
            <person name="Matus J.T."/>
            <person name="Ware D."/>
            <person name="Wu X."/>
            <person name="Wang H."/>
            <person name="Liu C."/>
            <person name="Fang Y."/>
            <person name="Rustenholz C."/>
            <person name="Cheng Z."/>
            <person name="Xiao H."/>
            <person name="Zhou Y."/>
        </authorList>
    </citation>
    <scope>NUCLEOTIDE SEQUENCE [LARGE SCALE GENOMIC DNA]</scope>
    <source>
        <strain evidence="18">cv. Pinot noir / PN40024</strain>
        <tissue evidence="17">Leaf</tissue>
    </source>
</reference>
<dbReference type="EMBL" id="CP126665">
    <property type="protein sequence ID" value="WKA11054.1"/>
    <property type="molecule type" value="Genomic_DNA"/>
</dbReference>
<dbReference type="InterPro" id="IPR034288">
    <property type="entry name" value="CuRO_1_LCC"/>
</dbReference>
<keyword evidence="18" id="KW-1185">Reference proteome</keyword>
<evidence type="ECO:0000256" key="13">
    <source>
        <dbReference type="RuleBase" id="RU361119"/>
    </source>
</evidence>
<dbReference type="InterPro" id="IPR034285">
    <property type="entry name" value="CuRO_2_LCC"/>
</dbReference>
<feature type="signal peptide" evidence="13">
    <location>
        <begin position="1"/>
        <end position="28"/>
    </location>
</feature>
<dbReference type="Proteomes" id="UP001227230">
    <property type="component" value="Chromosome 18"/>
</dbReference>
<dbReference type="CDD" id="cd13897">
    <property type="entry name" value="CuRO_3_LCC_plant"/>
    <property type="match status" value="1"/>
</dbReference>
<dbReference type="EC" id="1.10.3.2" evidence="4 13"/>
<dbReference type="PANTHER" id="PTHR11709:SF258">
    <property type="entry name" value="LACCASE-12-LIKE"/>
    <property type="match status" value="1"/>
</dbReference>
<dbReference type="Pfam" id="PF07731">
    <property type="entry name" value="Cu-oxidase_2"/>
    <property type="match status" value="1"/>
</dbReference>
<dbReference type="CDD" id="cd13849">
    <property type="entry name" value="CuRO_1_LCC_plant"/>
    <property type="match status" value="1"/>
</dbReference>
<evidence type="ECO:0000259" key="14">
    <source>
        <dbReference type="Pfam" id="PF00394"/>
    </source>
</evidence>
<comment type="function">
    <text evidence="13">Lignin degradation and detoxification of lignin-derived products.</text>
</comment>
<evidence type="ECO:0000313" key="18">
    <source>
        <dbReference type="Proteomes" id="UP001227230"/>
    </source>
</evidence>
<dbReference type="Gene3D" id="2.60.40.420">
    <property type="entry name" value="Cupredoxins - blue copper proteins"/>
    <property type="match status" value="3"/>
</dbReference>
<protein>
    <recommendedName>
        <fullName evidence="4 13">Laccase</fullName>
        <ecNumber evidence="4 13">1.10.3.2</ecNumber>
    </recommendedName>
    <alternativeName>
        <fullName evidence="13">Benzenediol:oxygen oxidoreductase</fullName>
    </alternativeName>
    <alternativeName>
        <fullName evidence="13">Diphenol oxidase</fullName>
    </alternativeName>
    <alternativeName>
        <fullName evidence="13">Urishiol oxidase</fullName>
    </alternativeName>
</protein>
<keyword evidence="11" id="KW-0325">Glycoprotein</keyword>
<dbReference type="InterPro" id="IPR008972">
    <property type="entry name" value="Cupredoxin"/>
</dbReference>
<feature type="chain" id="PRO_5044994157" description="Laccase" evidence="13">
    <location>
        <begin position="29"/>
        <end position="584"/>
    </location>
</feature>
<evidence type="ECO:0000256" key="2">
    <source>
        <dbReference type="ARBA" id="ARBA00004271"/>
    </source>
</evidence>
<dbReference type="PROSITE" id="PS00079">
    <property type="entry name" value="MULTICOPPER_OXIDASE1"/>
    <property type="match status" value="1"/>
</dbReference>
<dbReference type="PANTHER" id="PTHR11709">
    <property type="entry name" value="MULTI-COPPER OXIDASE"/>
    <property type="match status" value="1"/>
</dbReference>
<dbReference type="InterPro" id="IPR017761">
    <property type="entry name" value="Laccase"/>
</dbReference>
<proteinExistence type="inferred from homology"/>
<keyword evidence="9 13" id="KW-0560">Oxidoreductase</keyword>
<evidence type="ECO:0000256" key="1">
    <source>
        <dbReference type="ARBA" id="ARBA00000349"/>
    </source>
</evidence>
<keyword evidence="8 13" id="KW-0677">Repeat</keyword>
<evidence type="ECO:0000256" key="4">
    <source>
        <dbReference type="ARBA" id="ARBA00012297"/>
    </source>
</evidence>
<dbReference type="SUPFAM" id="SSF49503">
    <property type="entry name" value="Cupredoxins"/>
    <property type="match status" value="3"/>
</dbReference>
<dbReference type="NCBIfam" id="TIGR03389">
    <property type="entry name" value="laccase"/>
    <property type="match status" value="1"/>
</dbReference>
<keyword evidence="5 13" id="KW-0052">Apoplast</keyword>
<evidence type="ECO:0000256" key="7">
    <source>
        <dbReference type="ARBA" id="ARBA00022723"/>
    </source>
</evidence>
<evidence type="ECO:0000256" key="3">
    <source>
        <dbReference type="ARBA" id="ARBA00010609"/>
    </source>
</evidence>
<dbReference type="Pfam" id="PF00394">
    <property type="entry name" value="Cu-oxidase"/>
    <property type="match status" value="1"/>
</dbReference>
<comment type="subcellular location">
    <subcellularLocation>
        <location evidence="2 13">Secreted</location>
        <location evidence="2 13">Extracellular space</location>
        <location evidence="2 13">Apoplast</location>
    </subcellularLocation>
</comment>
<dbReference type="InterPro" id="IPR011706">
    <property type="entry name" value="Cu-oxidase_C"/>
</dbReference>
<dbReference type="Pfam" id="PF07732">
    <property type="entry name" value="Cu-oxidase_3"/>
    <property type="match status" value="1"/>
</dbReference>
<comment type="similarity">
    <text evidence="3 13">Belongs to the multicopper oxidase family.</text>
</comment>
<organism evidence="17 18">
    <name type="scientific">Vitis vinifera</name>
    <name type="common">Grape</name>
    <dbReference type="NCBI Taxonomy" id="29760"/>
    <lineage>
        <taxon>Eukaryota</taxon>
        <taxon>Viridiplantae</taxon>
        <taxon>Streptophyta</taxon>
        <taxon>Embryophyta</taxon>
        <taxon>Tracheophyta</taxon>
        <taxon>Spermatophyta</taxon>
        <taxon>Magnoliopsida</taxon>
        <taxon>eudicotyledons</taxon>
        <taxon>Gunneridae</taxon>
        <taxon>Pentapetalae</taxon>
        <taxon>rosids</taxon>
        <taxon>Vitales</taxon>
        <taxon>Vitaceae</taxon>
        <taxon>Viteae</taxon>
        <taxon>Vitis</taxon>
    </lineage>
</organism>
<sequence length="584" mass="65445">MAMEKMEVMLRFLGLLLMLLNELLYCMAEGNINYYDFLLQDSNFTRLCSTKSMLTVNGSFPGPVLRAYRGDTVYVNVHNQGEYNITIHWHGVKQPRNPWADGPEYITQCPIQPGSNFTYEIIFSTEEGTLWWHAHSDWSRATIHGAIIVLPRKGTSYPFPEPDEEETIIFSSWFKGDVMKMYNEAVVTGVPKLSDAFTINGQPGDLYPCSNETTYRLLVQYGKTYLLRIVNAILNEELFFSVAEHNLTIVGTDGAYIKPVITNYIMIIPGQTLDVLVTANQPPSNYYMAARAFVSGTFSFHNGTTTGIFQYTNCCSLPLSILQYTSCCSPRLSPSFPNLPSYKDSAAALTFTKSLRSLANQDYPVYVPQNINTQIIMTVSLNLLPTPEASCARVVGNRCSGGLNNISWVMPSTAILQTYYRQMEQNIFTYDFPDQPPWSYNYTGENLPSSLLVASQGTKAKVVNYSETVEIVFQGTNAGGRAENHPMHLHGYNFYLVGIGSGNFNNETDPKNYNLNDPPYVNTIGVPKNGWAAIRFRAENPGVWFMHCHLEKHATWGMDMVLIVKNGSTAATSIRPPPAYMPDC</sequence>
<comment type="catalytic activity">
    <reaction evidence="1 13">
        <text>4 hydroquinone + O2 = 4 benzosemiquinone + 2 H2O</text>
        <dbReference type="Rhea" id="RHEA:11276"/>
        <dbReference type="ChEBI" id="CHEBI:15377"/>
        <dbReference type="ChEBI" id="CHEBI:15379"/>
        <dbReference type="ChEBI" id="CHEBI:17594"/>
        <dbReference type="ChEBI" id="CHEBI:17977"/>
        <dbReference type="EC" id="1.10.3.2"/>
    </reaction>
</comment>
<evidence type="ECO:0000256" key="5">
    <source>
        <dbReference type="ARBA" id="ARBA00022523"/>
    </source>
</evidence>